<dbReference type="GO" id="GO:0006310">
    <property type="term" value="P:DNA recombination"/>
    <property type="evidence" value="ECO:0007669"/>
    <property type="project" value="TreeGrafter"/>
</dbReference>
<keyword evidence="4" id="KW-0175">Coiled coil</keyword>
<evidence type="ECO:0000256" key="4">
    <source>
        <dbReference type="SAM" id="Coils"/>
    </source>
</evidence>
<dbReference type="GO" id="GO:0043138">
    <property type="term" value="F:3'-5' DNA helicase activity"/>
    <property type="evidence" value="ECO:0007669"/>
    <property type="project" value="TreeGrafter"/>
</dbReference>
<feature type="coiled-coil region" evidence="4">
    <location>
        <begin position="421"/>
        <end position="448"/>
    </location>
</feature>
<dbReference type="GO" id="GO:0005524">
    <property type="term" value="F:ATP binding"/>
    <property type="evidence" value="ECO:0007669"/>
    <property type="project" value="UniProtKB-KW"/>
</dbReference>
<dbReference type="PANTHER" id="PTHR30580">
    <property type="entry name" value="PRIMOSOMAL PROTEIN N"/>
    <property type="match status" value="1"/>
</dbReference>
<dbReference type="SMART" id="SM00487">
    <property type="entry name" value="DEXDc"/>
    <property type="match status" value="1"/>
</dbReference>
<accession>M5J706</accession>
<comment type="caution">
    <text evidence="7">The sequence shown here is derived from an EMBL/GenBank/DDBJ whole genome shotgun (WGS) entry which is preliminary data.</text>
</comment>
<organism evidence="7 8">
    <name type="scientific">Ligilactobacillus saerimneri 30a</name>
    <dbReference type="NCBI Taxonomy" id="1227363"/>
    <lineage>
        <taxon>Bacteria</taxon>
        <taxon>Bacillati</taxon>
        <taxon>Bacillota</taxon>
        <taxon>Bacilli</taxon>
        <taxon>Lactobacillales</taxon>
        <taxon>Lactobacillaceae</taxon>
        <taxon>Ligilactobacillus</taxon>
    </lineage>
</organism>
<dbReference type="AlphaFoldDB" id="M5J706"/>
<proteinExistence type="predicted"/>
<dbReference type="GO" id="GO:0006302">
    <property type="term" value="P:double-strand break repair"/>
    <property type="evidence" value="ECO:0007669"/>
    <property type="project" value="TreeGrafter"/>
</dbReference>
<evidence type="ECO:0000259" key="5">
    <source>
        <dbReference type="PROSITE" id="PS51192"/>
    </source>
</evidence>
<dbReference type="InterPro" id="IPR014001">
    <property type="entry name" value="Helicase_ATP-bd"/>
</dbReference>
<dbReference type="InterPro" id="IPR027417">
    <property type="entry name" value="P-loop_NTPase"/>
</dbReference>
<feature type="domain" description="Helicase C-terminal" evidence="6">
    <location>
        <begin position="300"/>
        <end position="448"/>
    </location>
</feature>
<dbReference type="GO" id="GO:0016787">
    <property type="term" value="F:hydrolase activity"/>
    <property type="evidence" value="ECO:0007669"/>
    <property type="project" value="InterPro"/>
</dbReference>
<dbReference type="GO" id="GO:0006270">
    <property type="term" value="P:DNA replication initiation"/>
    <property type="evidence" value="ECO:0007669"/>
    <property type="project" value="TreeGrafter"/>
</dbReference>
<evidence type="ECO:0000256" key="2">
    <source>
        <dbReference type="ARBA" id="ARBA00022840"/>
    </source>
</evidence>
<dbReference type="Pfam" id="PF04851">
    <property type="entry name" value="ResIII"/>
    <property type="match status" value="1"/>
</dbReference>
<evidence type="ECO:0000259" key="6">
    <source>
        <dbReference type="PROSITE" id="PS51194"/>
    </source>
</evidence>
<evidence type="ECO:0000313" key="8">
    <source>
        <dbReference type="Proteomes" id="UP000011912"/>
    </source>
</evidence>
<dbReference type="Pfam" id="PF00271">
    <property type="entry name" value="Helicase_C"/>
    <property type="match status" value="1"/>
</dbReference>
<dbReference type="Gene3D" id="3.40.50.300">
    <property type="entry name" value="P-loop containing nucleotide triphosphate hydrolases"/>
    <property type="match status" value="2"/>
</dbReference>
<dbReference type="SMART" id="SM00490">
    <property type="entry name" value="HELICc"/>
    <property type="match status" value="1"/>
</dbReference>
<keyword evidence="8" id="KW-1185">Reference proteome</keyword>
<dbReference type="PATRIC" id="fig|1227363.6.peg.693"/>
<dbReference type="InterPro" id="IPR001650">
    <property type="entry name" value="Helicase_C-like"/>
</dbReference>
<evidence type="ECO:0000256" key="1">
    <source>
        <dbReference type="ARBA" id="ARBA00022741"/>
    </source>
</evidence>
<name>M5J706_9LACO</name>
<keyword evidence="2" id="KW-0067">ATP-binding</keyword>
<reference evidence="7 8" key="1">
    <citation type="journal article" date="2013" name="Genome Announc.">
        <title>Genome Sequence of Lactobacillus saerimneri 30a (Formerly Lactobacillus sp. Strain 30a), a Reference Lactic Acid Bacterium Strain Producing Biogenic Amines.</title>
        <authorList>
            <person name="Romano A."/>
            <person name="Trip H."/>
            <person name="Campbell-Sills H."/>
            <person name="Bouchez O."/>
            <person name="Sherman D."/>
            <person name="Lolkema J.S."/>
            <person name="Lucas P.M."/>
        </authorList>
    </citation>
    <scope>NUCLEOTIDE SEQUENCE [LARGE SCALE GENOMIC DNA]</scope>
    <source>
        <strain evidence="7 8">30a</strain>
    </source>
</reference>
<sequence length="448" mass="50903">MCDEQVISNFYGRAVKAGPRVIPEKCQKQPAIVRLGKRKWRCARCQSWLSEKENKLPSGEIYCSNCITLGRLTSADTLYTIPEPNHFAQSPQPVLAWTGQLSNLQQKCSTQMLKAVQAEHDFLLWAVTGAGKTEITFASLAWALEKQWRIAFVTPRIDVCNELYPRLQQAFPTVSILLQHGQAQIPYQYRQLTVCTVQQLLHFVKAFDLIIIDEVDAYPFVNNRLLHQAVRRARKATGVTCQLTATPPAKLVRAFRRDANKELAILPLRFHQQPLPQLTIKVCSTTPAILAGQTQRYVWWMNTIARWVQAGYPFLVFVAVVEQLEMIYRYIKHHLTTSSIRGTTVHAGDPFRVQKVAAFRNREYTFLVTTTILERGVTFSNLQVLILAADARHFTATTLIQIAGRVGRKSAAPTGEVLAVCRQYTWALKRARREIAFLNRQGKNLVTK</sequence>
<evidence type="ECO:0000313" key="7">
    <source>
        <dbReference type="EMBL" id="EKW99197.1"/>
    </source>
</evidence>
<dbReference type="PROSITE" id="PS51192">
    <property type="entry name" value="HELICASE_ATP_BIND_1"/>
    <property type="match status" value="1"/>
</dbReference>
<protein>
    <submittedName>
        <fullName evidence="7">ComF operon protein 1</fullName>
    </submittedName>
</protein>
<dbReference type="EMBL" id="ANAG01000011">
    <property type="protein sequence ID" value="EKW99197.1"/>
    <property type="molecule type" value="Genomic_DNA"/>
</dbReference>
<gene>
    <name evidence="7" type="ORF">D271_03540</name>
</gene>
<dbReference type="SUPFAM" id="SSF52540">
    <property type="entry name" value="P-loop containing nucleoside triphosphate hydrolases"/>
    <property type="match status" value="1"/>
</dbReference>
<dbReference type="PROSITE" id="PS51194">
    <property type="entry name" value="HELICASE_CTER"/>
    <property type="match status" value="1"/>
</dbReference>
<dbReference type="RefSeq" id="WP_009553165.1">
    <property type="nucleotide sequence ID" value="NZ_ANAG01000011.1"/>
</dbReference>
<dbReference type="PANTHER" id="PTHR30580:SF1">
    <property type="entry name" value="COMF OPERON PROTEIN 1"/>
    <property type="match status" value="1"/>
</dbReference>
<dbReference type="InterPro" id="IPR006935">
    <property type="entry name" value="Helicase/UvrB_N"/>
</dbReference>
<dbReference type="GO" id="GO:0003677">
    <property type="term" value="F:DNA binding"/>
    <property type="evidence" value="ECO:0007669"/>
    <property type="project" value="UniProtKB-KW"/>
</dbReference>
<dbReference type="Proteomes" id="UP000011912">
    <property type="component" value="Unassembled WGS sequence"/>
</dbReference>
<evidence type="ECO:0000256" key="3">
    <source>
        <dbReference type="ARBA" id="ARBA00023125"/>
    </source>
</evidence>
<keyword evidence="1" id="KW-0547">Nucleotide-binding</keyword>
<feature type="domain" description="Helicase ATP-binding" evidence="5">
    <location>
        <begin position="113"/>
        <end position="265"/>
    </location>
</feature>
<dbReference type="STRING" id="1227363.D271_03540"/>
<keyword evidence="3" id="KW-0238">DNA-binding</keyword>